<sequence>MEKIAASIMCGDQLALGQELEDLCEAGIDWLHCDVMDGVYVNNLAMAPYVLEPVIGTGKFTTDIHLACVDPEKYIEMFAPLAPDYLTFHLEATKAPDELVKKIHDHGLKAGIAINPETPIESLFPYLASIELVLVMTVNPGFAGQKFQWSVLDKLECLNRQLEAQKTRPLIEVDGNINSKTAAAISKIGATIYVVGTSALFNTKPGTYTEKVESLKRSLVSIEEDRNLS</sequence>
<keyword evidence="2" id="KW-0413">Isomerase</keyword>
<dbReference type="Pfam" id="PF00834">
    <property type="entry name" value="Ribul_P_3_epim"/>
    <property type="match status" value="1"/>
</dbReference>
<evidence type="ECO:0000256" key="2">
    <source>
        <dbReference type="ARBA" id="ARBA00023235"/>
    </source>
</evidence>
<dbReference type="EMBL" id="JAFLVR010000015">
    <property type="protein sequence ID" value="MBO0451978.1"/>
    <property type="molecule type" value="Genomic_DNA"/>
</dbReference>
<dbReference type="InterPro" id="IPR000056">
    <property type="entry name" value="Ribul_P_3_epim-like"/>
</dbReference>
<keyword evidence="4" id="KW-1185">Reference proteome</keyword>
<organism evidence="3 4">
    <name type="scientific">Candidatus Enterococcus murrayae</name>
    <dbReference type="NCBI Taxonomy" id="2815321"/>
    <lineage>
        <taxon>Bacteria</taxon>
        <taxon>Bacillati</taxon>
        <taxon>Bacillota</taxon>
        <taxon>Bacilli</taxon>
        <taxon>Lactobacillales</taxon>
        <taxon>Enterococcaceae</taxon>
        <taxon>Enterococcus</taxon>
    </lineage>
</organism>
<evidence type="ECO:0000313" key="4">
    <source>
        <dbReference type="Proteomes" id="UP000664495"/>
    </source>
</evidence>
<evidence type="ECO:0000313" key="3">
    <source>
        <dbReference type="EMBL" id="MBO0451978.1"/>
    </source>
</evidence>
<dbReference type="PANTHER" id="PTHR11749">
    <property type="entry name" value="RIBULOSE-5-PHOSPHATE-3-EPIMERASE"/>
    <property type="match status" value="1"/>
</dbReference>
<accession>A0ABS3HEV1</accession>
<dbReference type="CDD" id="cd00429">
    <property type="entry name" value="RPE"/>
    <property type="match status" value="1"/>
</dbReference>
<dbReference type="SUPFAM" id="SSF51366">
    <property type="entry name" value="Ribulose-phoshate binding barrel"/>
    <property type="match status" value="1"/>
</dbReference>
<dbReference type="InterPro" id="IPR011060">
    <property type="entry name" value="RibuloseP-bd_barrel"/>
</dbReference>
<dbReference type="Proteomes" id="UP000664495">
    <property type="component" value="Unassembled WGS sequence"/>
</dbReference>
<dbReference type="NCBIfam" id="NF004076">
    <property type="entry name" value="PRK05581.1-4"/>
    <property type="match status" value="1"/>
</dbReference>
<comment type="caution">
    <text evidence="3">The sequence shown here is derived from an EMBL/GenBank/DDBJ whole genome shotgun (WGS) entry which is preliminary data.</text>
</comment>
<gene>
    <name evidence="3" type="ORF">JZO85_06825</name>
</gene>
<proteinExistence type="predicted"/>
<keyword evidence="1" id="KW-0479">Metal-binding</keyword>
<dbReference type="PROSITE" id="PS01086">
    <property type="entry name" value="RIBUL_P_3_EPIMER_2"/>
    <property type="match status" value="1"/>
</dbReference>
<reference evidence="3 4" key="1">
    <citation type="submission" date="2021-03" db="EMBL/GenBank/DDBJ databases">
        <title>Enterococcal diversity collection.</title>
        <authorList>
            <person name="Gilmore M.S."/>
            <person name="Schwartzman J."/>
            <person name="Van Tyne D."/>
            <person name="Martin M."/>
            <person name="Earl A.M."/>
            <person name="Manson A.L."/>
            <person name="Straub T."/>
            <person name="Salamzade R."/>
            <person name="Saavedra J."/>
            <person name="Lebreton F."/>
            <person name="Prichula J."/>
            <person name="Schaufler K."/>
            <person name="Gaca A."/>
            <person name="Sgardioli B."/>
            <person name="Wagenaar J."/>
            <person name="Strong T."/>
        </authorList>
    </citation>
    <scope>NUCLEOTIDE SEQUENCE [LARGE SCALE GENOMIC DNA]</scope>
    <source>
        <strain evidence="3 4">MJM16</strain>
    </source>
</reference>
<evidence type="ECO:0000256" key="1">
    <source>
        <dbReference type="ARBA" id="ARBA00022723"/>
    </source>
</evidence>
<name>A0ABS3HEV1_9ENTE</name>
<dbReference type="RefSeq" id="WP_207107760.1">
    <property type="nucleotide sequence ID" value="NZ_JAFLVR010000015.1"/>
</dbReference>
<protein>
    <submittedName>
        <fullName evidence="3">Ribulose-phosphate 3-epimerase</fullName>
    </submittedName>
</protein>
<dbReference type="Gene3D" id="3.20.20.70">
    <property type="entry name" value="Aldolase class I"/>
    <property type="match status" value="1"/>
</dbReference>
<dbReference type="InterPro" id="IPR013785">
    <property type="entry name" value="Aldolase_TIM"/>
</dbReference>